<name>A0ACC1J032_9FUNG</name>
<sequence>MDELAPTDFDAIDDIHELRAILRDTTAQLQTAAQMGLSLATQNHSLQQRLESFEHEKDELHQRLTLVERDRRRMQDQSLLVDQLRETLADLQSRYSGRRQQQRVSVDVRIDRVEQSIDG</sequence>
<keyword evidence="2" id="KW-1185">Reference proteome</keyword>
<evidence type="ECO:0000313" key="1">
    <source>
        <dbReference type="EMBL" id="KAJ1932401.1"/>
    </source>
</evidence>
<protein>
    <submittedName>
        <fullName evidence="1">Uncharacterized protein</fullName>
    </submittedName>
</protein>
<accession>A0ACC1J032</accession>
<reference evidence="1" key="1">
    <citation type="submission" date="2022-07" db="EMBL/GenBank/DDBJ databases">
        <title>Phylogenomic reconstructions and comparative analyses of Kickxellomycotina fungi.</title>
        <authorList>
            <person name="Reynolds N.K."/>
            <person name="Stajich J.E."/>
            <person name="Barry K."/>
            <person name="Grigoriev I.V."/>
            <person name="Crous P."/>
            <person name="Smith M.E."/>
        </authorList>
    </citation>
    <scope>NUCLEOTIDE SEQUENCE</scope>
    <source>
        <strain evidence="1">NRRL 5244</strain>
    </source>
</reference>
<feature type="non-terminal residue" evidence="1">
    <location>
        <position position="119"/>
    </location>
</feature>
<comment type="caution">
    <text evidence="1">The sequence shown here is derived from an EMBL/GenBank/DDBJ whole genome shotgun (WGS) entry which is preliminary data.</text>
</comment>
<proteinExistence type="predicted"/>
<organism evidence="1 2">
    <name type="scientific">Linderina macrospora</name>
    <dbReference type="NCBI Taxonomy" id="4868"/>
    <lineage>
        <taxon>Eukaryota</taxon>
        <taxon>Fungi</taxon>
        <taxon>Fungi incertae sedis</taxon>
        <taxon>Zoopagomycota</taxon>
        <taxon>Kickxellomycotina</taxon>
        <taxon>Kickxellomycetes</taxon>
        <taxon>Kickxellales</taxon>
        <taxon>Kickxellaceae</taxon>
        <taxon>Linderina</taxon>
    </lineage>
</organism>
<gene>
    <name evidence="1" type="ORF">FBU59_006382</name>
</gene>
<dbReference type="EMBL" id="JANBPW010005539">
    <property type="protein sequence ID" value="KAJ1932401.1"/>
    <property type="molecule type" value="Genomic_DNA"/>
</dbReference>
<evidence type="ECO:0000313" key="2">
    <source>
        <dbReference type="Proteomes" id="UP001150603"/>
    </source>
</evidence>
<dbReference type="Proteomes" id="UP001150603">
    <property type="component" value="Unassembled WGS sequence"/>
</dbReference>